<dbReference type="EMBL" id="CP049055">
    <property type="protein sequence ID" value="QII12947.1"/>
    <property type="molecule type" value="Genomic_DNA"/>
</dbReference>
<evidence type="ECO:0000313" key="1">
    <source>
        <dbReference type="EMBL" id="QII12947.1"/>
    </source>
</evidence>
<dbReference type="Proteomes" id="UP000501926">
    <property type="component" value="Chromosome"/>
</dbReference>
<proteinExistence type="predicted"/>
<dbReference type="AlphaFoldDB" id="A0A6G7GUQ8"/>
<accession>A0A6G7GUQ8</accession>
<gene>
    <name evidence="1" type="ORF">KsCSTR_35680</name>
</gene>
<organism evidence="1 2">
    <name type="scientific">Kuenenia stuttgartiensis</name>
    <dbReference type="NCBI Taxonomy" id="174633"/>
    <lineage>
        <taxon>Bacteria</taxon>
        <taxon>Pseudomonadati</taxon>
        <taxon>Planctomycetota</taxon>
        <taxon>Candidatus Brocadiia</taxon>
        <taxon>Candidatus Brocadiales</taxon>
        <taxon>Candidatus Brocadiaceae</taxon>
        <taxon>Candidatus Kuenenia</taxon>
    </lineage>
</organism>
<protein>
    <submittedName>
        <fullName evidence="1">Uncharacterized protein</fullName>
    </submittedName>
</protein>
<reference evidence="1 2" key="1">
    <citation type="submission" date="2020-02" db="EMBL/GenBank/DDBJ databases">
        <title>Newly sequenced genome of strain CSTR1 showed variability in Candidatus Kuenenia stuttgartiensis genomes.</title>
        <authorList>
            <person name="Ding C."/>
            <person name="Adrian L."/>
        </authorList>
    </citation>
    <scope>NUCLEOTIDE SEQUENCE [LARGE SCALE GENOMIC DNA]</scope>
    <source>
        <strain evidence="1 2">CSTR1</strain>
    </source>
</reference>
<sequence>MFCNRQLIQRLIRVASNSYLTNYNIKNYLESKKRLVYGNIKTLQHVL</sequence>
<name>A0A6G7GUQ8_KUEST</name>
<evidence type="ECO:0000313" key="2">
    <source>
        <dbReference type="Proteomes" id="UP000501926"/>
    </source>
</evidence>